<dbReference type="KEGG" id="ngr:NAEGRDRAFT_80559"/>
<gene>
    <name evidence="2" type="ORF">NAEGRDRAFT_80559</name>
</gene>
<evidence type="ECO:0000313" key="2">
    <source>
        <dbReference type="EMBL" id="EFC41854.1"/>
    </source>
</evidence>
<organism evidence="3">
    <name type="scientific">Naegleria gruberi</name>
    <name type="common">Amoeba</name>
    <dbReference type="NCBI Taxonomy" id="5762"/>
    <lineage>
        <taxon>Eukaryota</taxon>
        <taxon>Discoba</taxon>
        <taxon>Heterolobosea</taxon>
        <taxon>Tetramitia</taxon>
        <taxon>Eutetramitia</taxon>
        <taxon>Vahlkampfiidae</taxon>
        <taxon>Naegleria</taxon>
    </lineage>
</organism>
<dbReference type="InParanoid" id="D2VMM2"/>
<dbReference type="RefSeq" id="XP_002674598.1">
    <property type="nucleotide sequence ID" value="XM_002674552.1"/>
</dbReference>
<evidence type="ECO:0000256" key="1">
    <source>
        <dbReference type="SAM" id="Phobius"/>
    </source>
</evidence>
<feature type="transmembrane region" description="Helical" evidence="1">
    <location>
        <begin position="146"/>
        <end position="167"/>
    </location>
</feature>
<dbReference type="VEuPathDB" id="AmoebaDB:NAEGRDRAFT_80559"/>
<keyword evidence="1" id="KW-0472">Membrane</keyword>
<reference evidence="2 3" key="1">
    <citation type="journal article" date="2010" name="Cell">
        <title>The genome of Naegleria gruberi illuminates early eukaryotic versatility.</title>
        <authorList>
            <person name="Fritz-Laylin L.K."/>
            <person name="Prochnik S.E."/>
            <person name="Ginger M.L."/>
            <person name="Dacks J.B."/>
            <person name="Carpenter M.L."/>
            <person name="Field M.C."/>
            <person name="Kuo A."/>
            <person name="Paredez A."/>
            <person name="Chapman J."/>
            <person name="Pham J."/>
            <person name="Shu S."/>
            <person name="Neupane R."/>
            <person name="Cipriano M."/>
            <person name="Mancuso J."/>
            <person name="Tu H."/>
            <person name="Salamov A."/>
            <person name="Lindquist E."/>
            <person name="Shapiro H."/>
            <person name="Lucas S."/>
            <person name="Grigoriev I.V."/>
            <person name="Cande W.Z."/>
            <person name="Fulton C."/>
            <person name="Rokhsar D.S."/>
            <person name="Dawson S.C."/>
        </authorList>
    </citation>
    <scope>NUCLEOTIDE SEQUENCE [LARGE SCALE GENOMIC DNA]</scope>
    <source>
        <strain evidence="2 3">NEG-M</strain>
    </source>
</reference>
<dbReference type="EMBL" id="GG738883">
    <property type="protein sequence ID" value="EFC41854.1"/>
    <property type="molecule type" value="Genomic_DNA"/>
</dbReference>
<dbReference type="GeneID" id="8851532"/>
<feature type="transmembrane region" description="Helical" evidence="1">
    <location>
        <begin position="173"/>
        <end position="195"/>
    </location>
</feature>
<name>D2VMM2_NAEGR</name>
<dbReference type="AlphaFoldDB" id="D2VMM2"/>
<protein>
    <submittedName>
        <fullName evidence="2">Predicted protein</fullName>
    </submittedName>
</protein>
<evidence type="ECO:0000313" key="3">
    <source>
        <dbReference type="Proteomes" id="UP000006671"/>
    </source>
</evidence>
<keyword evidence="3" id="KW-1185">Reference proteome</keyword>
<keyword evidence="1" id="KW-1133">Transmembrane helix</keyword>
<proteinExistence type="predicted"/>
<keyword evidence="1" id="KW-0812">Transmembrane</keyword>
<sequence>MDKDKLYSVAFDFVIKTAAKNIGDMNTAIDSLQKYSKLSKEQKEKLAIILKSAYTITRCTAELSDTGTRFCTSIIDHYNKNRYKIVVKMNNECNGQILTSLGDISRDMQTFITNCDDFLSDVGDSQAEHIKAYNEAKKTVANANHVAKWMAIIAATGFVVGGLLFVVPGGQLFGVAVTGASEFVLAVSGTTLAAATGTKIFSKIRENGLVKEPHGDAEKKVVTELRSVVDNDLKKNVNKISHESIIYYETTDSDTEKADMIYEAAMKNKASFESNQTSTTTMIKLLDGFYNTQTPTQVNIAEGRIVRIPSK</sequence>
<dbReference type="Proteomes" id="UP000006671">
    <property type="component" value="Unassembled WGS sequence"/>
</dbReference>
<accession>D2VMM2</accession>